<reference evidence="3 4" key="1">
    <citation type="journal article" date="2017" name="ISME J.">
        <title>Energy and carbon metabolisms in a deep terrestrial subsurface fluid microbial community.</title>
        <authorList>
            <person name="Momper L."/>
            <person name="Jungbluth S.P."/>
            <person name="Lee M.D."/>
            <person name="Amend J.P."/>
        </authorList>
    </citation>
    <scope>NUCLEOTIDE SEQUENCE [LARGE SCALE GENOMIC DNA]</scope>
    <source>
        <strain evidence="3">SURF_5</strain>
    </source>
</reference>
<evidence type="ECO:0000313" key="3">
    <source>
        <dbReference type="EMBL" id="RJP23619.1"/>
    </source>
</evidence>
<dbReference type="SUPFAM" id="SSF51735">
    <property type="entry name" value="NAD(P)-binding Rossmann-fold domains"/>
    <property type="match status" value="1"/>
</dbReference>
<dbReference type="PANTHER" id="PTHR43377:SF1">
    <property type="entry name" value="BILIVERDIN REDUCTASE A"/>
    <property type="match status" value="1"/>
</dbReference>
<name>A0A3A4NXL9_ABYX5</name>
<dbReference type="PANTHER" id="PTHR43377">
    <property type="entry name" value="BILIVERDIN REDUCTASE A"/>
    <property type="match status" value="1"/>
</dbReference>
<evidence type="ECO:0000313" key="4">
    <source>
        <dbReference type="Proteomes" id="UP000265882"/>
    </source>
</evidence>
<accession>A0A3A4NXL9</accession>
<dbReference type="SUPFAM" id="SSF55347">
    <property type="entry name" value="Glyceraldehyde-3-phosphate dehydrogenase-like, C-terminal domain"/>
    <property type="match status" value="1"/>
</dbReference>
<organism evidence="3 4">
    <name type="scientific">Abyssobacteria bacterium (strain SURF_5)</name>
    <dbReference type="NCBI Taxonomy" id="2093360"/>
    <lineage>
        <taxon>Bacteria</taxon>
        <taxon>Pseudomonadati</taxon>
        <taxon>Candidatus Hydrogenedentota</taxon>
        <taxon>Candidatus Abyssobacteria</taxon>
    </lineage>
</organism>
<dbReference type="EMBL" id="QZKU01000044">
    <property type="protein sequence ID" value="RJP23619.1"/>
    <property type="molecule type" value="Genomic_DNA"/>
</dbReference>
<feature type="domain" description="GFO/IDH/MocA-like oxidoreductase" evidence="2">
    <location>
        <begin position="158"/>
        <end position="226"/>
    </location>
</feature>
<dbReference type="InterPro" id="IPR051450">
    <property type="entry name" value="Gfo/Idh/MocA_Oxidoreductases"/>
</dbReference>
<dbReference type="InterPro" id="IPR036291">
    <property type="entry name" value="NAD(P)-bd_dom_sf"/>
</dbReference>
<gene>
    <name evidence="3" type="ORF">C4520_05890</name>
</gene>
<dbReference type="AlphaFoldDB" id="A0A3A4NXL9"/>
<feature type="domain" description="Gfo/Idh/MocA-like oxidoreductase N-terminal" evidence="1">
    <location>
        <begin position="4"/>
        <end position="120"/>
    </location>
</feature>
<dbReference type="InterPro" id="IPR000683">
    <property type="entry name" value="Gfo/Idh/MocA-like_OxRdtase_N"/>
</dbReference>
<dbReference type="Gene3D" id="3.30.360.10">
    <property type="entry name" value="Dihydrodipicolinate Reductase, domain 2"/>
    <property type="match status" value="1"/>
</dbReference>
<dbReference type="InterPro" id="IPR055170">
    <property type="entry name" value="GFO_IDH_MocA-like_dom"/>
</dbReference>
<protein>
    <submittedName>
        <fullName evidence="3">Gfo/Idh/MocA family oxidoreductase</fullName>
    </submittedName>
</protein>
<dbReference type="Gene3D" id="3.40.50.720">
    <property type="entry name" value="NAD(P)-binding Rossmann-like Domain"/>
    <property type="match status" value="1"/>
</dbReference>
<dbReference type="Pfam" id="PF01408">
    <property type="entry name" value="GFO_IDH_MocA"/>
    <property type="match status" value="1"/>
</dbReference>
<dbReference type="GO" id="GO:0000166">
    <property type="term" value="F:nucleotide binding"/>
    <property type="evidence" value="ECO:0007669"/>
    <property type="project" value="InterPro"/>
</dbReference>
<sequence>MQKLRTGVVGVGHLGYHHARNLALLSEVELIAVADIDEDRAAAVASEFAAEFVGDYRELAPLVDAVSIAVPTSAHFEVTRFFLERGKHVLLEKPIATTLEEADELIRLSERNGLTLQIGHSERFNAAIQSLRERLNKPMFIESHRLAPFSPRGCDVNVVLDLMIHDLDIILSLLKSPIEQVIDAVGVPLISDSEDIANARLLFRNGCVANVTASRISAEPMRKIRIFQPFTYFSADYSAQSIKCYRLNKQAVPSDTSHALIFDEIVIEKEEPLRKEIEAFAASVLRGEAPAVTGSEAREALEAASRIIEKIRGRTYE</sequence>
<dbReference type="Pfam" id="PF22725">
    <property type="entry name" value="GFO_IDH_MocA_C3"/>
    <property type="match status" value="1"/>
</dbReference>
<evidence type="ECO:0000259" key="1">
    <source>
        <dbReference type="Pfam" id="PF01408"/>
    </source>
</evidence>
<proteinExistence type="predicted"/>
<evidence type="ECO:0000259" key="2">
    <source>
        <dbReference type="Pfam" id="PF22725"/>
    </source>
</evidence>
<comment type="caution">
    <text evidence="3">The sequence shown here is derived from an EMBL/GenBank/DDBJ whole genome shotgun (WGS) entry which is preliminary data.</text>
</comment>
<dbReference type="Proteomes" id="UP000265882">
    <property type="component" value="Unassembled WGS sequence"/>
</dbReference>